<evidence type="ECO:0000313" key="1">
    <source>
        <dbReference type="EMBL" id="GAH82866.1"/>
    </source>
</evidence>
<comment type="caution">
    <text evidence="1">The sequence shown here is derived from an EMBL/GenBank/DDBJ whole genome shotgun (WGS) entry which is preliminary data.</text>
</comment>
<feature type="non-terminal residue" evidence="1">
    <location>
        <position position="31"/>
    </location>
</feature>
<gene>
    <name evidence="1" type="ORF">S03H2_64963</name>
</gene>
<dbReference type="EMBL" id="BARU01042254">
    <property type="protein sequence ID" value="GAH82866.1"/>
    <property type="molecule type" value="Genomic_DNA"/>
</dbReference>
<name>X1IKB4_9ZZZZ</name>
<sequence length="31" mass="3655">MITVLFKDEGQDFLEWDINDEGEVVDCRPLQ</sequence>
<reference evidence="1" key="1">
    <citation type="journal article" date="2014" name="Front. Microbiol.">
        <title>High frequency of phylogenetically diverse reductive dehalogenase-homologous genes in deep subseafloor sedimentary metagenomes.</title>
        <authorList>
            <person name="Kawai M."/>
            <person name="Futagami T."/>
            <person name="Toyoda A."/>
            <person name="Takaki Y."/>
            <person name="Nishi S."/>
            <person name="Hori S."/>
            <person name="Arai W."/>
            <person name="Tsubouchi T."/>
            <person name="Morono Y."/>
            <person name="Uchiyama I."/>
            <person name="Ito T."/>
            <person name="Fujiyama A."/>
            <person name="Inagaki F."/>
            <person name="Takami H."/>
        </authorList>
    </citation>
    <scope>NUCLEOTIDE SEQUENCE</scope>
    <source>
        <strain evidence="1">Expedition CK06-06</strain>
    </source>
</reference>
<proteinExistence type="predicted"/>
<accession>X1IKB4</accession>
<organism evidence="1">
    <name type="scientific">marine sediment metagenome</name>
    <dbReference type="NCBI Taxonomy" id="412755"/>
    <lineage>
        <taxon>unclassified sequences</taxon>
        <taxon>metagenomes</taxon>
        <taxon>ecological metagenomes</taxon>
    </lineage>
</organism>
<protein>
    <submittedName>
        <fullName evidence="1">Uncharacterized protein</fullName>
    </submittedName>
</protein>
<dbReference type="AlphaFoldDB" id="X1IKB4"/>